<evidence type="ECO:0000256" key="1">
    <source>
        <dbReference type="ARBA" id="ARBA00004123"/>
    </source>
</evidence>
<evidence type="ECO:0000256" key="2">
    <source>
        <dbReference type="ARBA" id="ARBA00022664"/>
    </source>
</evidence>
<accession>A0A8R1HWU0</accession>
<dbReference type="GO" id="GO:0008380">
    <property type="term" value="P:RNA splicing"/>
    <property type="evidence" value="ECO:0007669"/>
    <property type="project" value="UniProtKB-KW"/>
</dbReference>
<dbReference type="InterPro" id="IPR004871">
    <property type="entry name" value="RSE1/DDB1/CPSF1_C"/>
</dbReference>
<keyword evidence="3" id="KW-0747">Spliceosome</keyword>
<dbReference type="Pfam" id="PF03178">
    <property type="entry name" value="CPSF_A"/>
    <property type="match status" value="1"/>
</dbReference>
<dbReference type="Pfam" id="PF23726">
    <property type="entry name" value="Beta-prop_RSE1_2nd"/>
    <property type="match status" value="1"/>
</dbReference>
<dbReference type="FunFam" id="2.130.10.10:FF:000031">
    <property type="entry name" value="Splicing factor 3b subunit 3"/>
    <property type="match status" value="1"/>
</dbReference>
<evidence type="ECO:0000256" key="5">
    <source>
        <dbReference type="ARBA" id="ARBA00023242"/>
    </source>
</evidence>
<organism evidence="9 10">
    <name type="scientific">Caenorhabditis japonica</name>
    <dbReference type="NCBI Taxonomy" id="281687"/>
    <lineage>
        <taxon>Eukaryota</taxon>
        <taxon>Metazoa</taxon>
        <taxon>Ecdysozoa</taxon>
        <taxon>Nematoda</taxon>
        <taxon>Chromadorea</taxon>
        <taxon>Rhabditida</taxon>
        <taxon>Rhabditina</taxon>
        <taxon>Rhabditomorpha</taxon>
        <taxon>Rhabditoidea</taxon>
        <taxon>Rhabditidae</taxon>
        <taxon>Peloderinae</taxon>
        <taxon>Caenorhabditis</taxon>
    </lineage>
</organism>
<dbReference type="AlphaFoldDB" id="A0A8R1HWU0"/>
<keyword evidence="5" id="KW-0539">Nucleus</keyword>
<evidence type="ECO:0000259" key="8">
    <source>
        <dbReference type="Pfam" id="PF23726"/>
    </source>
</evidence>
<keyword evidence="10" id="KW-1185">Reference proteome</keyword>
<dbReference type="EnsemblMetazoa" id="CJA09523a.1">
    <property type="protein sequence ID" value="CJA09523a.1"/>
    <property type="gene ID" value="WBGene00128728"/>
</dbReference>
<dbReference type="InterPro" id="IPR015943">
    <property type="entry name" value="WD40/YVTN_repeat-like_dom_sf"/>
</dbReference>
<keyword evidence="2" id="KW-0507">mRNA processing</keyword>
<comment type="similarity">
    <text evidence="6">Belongs to the RSE1 family.</text>
</comment>
<comment type="subcellular location">
    <subcellularLocation>
        <location evidence="1">Nucleus</location>
    </subcellularLocation>
</comment>
<keyword evidence="4" id="KW-0508">mRNA splicing</keyword>
<name>A0A8R1HWU0_CAEJA</name>
<dbReference type="GO" id="GO:0006397">
    <property type="term" value="P:mRNA processing"/>
    <property type="evidence" value="ECO:0007669"/>
    <property type="project" value="UniProtKB-KW"/>
</dbReference>
<sequence>MSRPKIGAIGVLIFVALILNVISVFTKNWIVVSYRAYGASASIGELYQIASLGEGTDDEFSSAQGFGENDAAFFEPHDLQSLIAVDSMDSLCPLTDAVIGDVAREDAAQIYALVGRGSRSCMKILRNGLEISEMAVSDLPGNPNAVWTVKKNIEDAYDSYIVVSFVNATLALTIGDTVEEASDSGFLPTTPTIGCSMIGDDSLVQIYPEGIRHIRADKRINEWKVPPRRQIVKCAVNRRQVAVALTGGELVYFELDLNGTLNEFTERKLFNADIACMTFSEISEGELNSRFLALGTVDNAVRIISLDPNDMLMPLSTQNLPCPPESILLIDTPNDDGKGVAAVHLNIGLQNGCLFRNTVDNVTGAIMDTRTRYLGTRPVKLFKVQCQGRSAILCTSSRSWLLYHFQRRFHLTPLSYVNLEHAASFCSNQCAEGIVAISASTLRIIAAEKLGVAFNVNSFDHKMTPRRVAVHPNMPCLVTIETDHASYTEVTKTMKRNQMAADVEAMASDETEAQLAQEIATNLRERKLDERVYGAPRAARGKWASAIKLTSAVTGEKLSLFELPQDENAKCLALVQFSKHPDAVMILVGCGVNEILNAQDTEIDPLRPPRGCVYTFHLSPNGDRFDFLHRTETPLPVGAIHDFRGMALVGFGRFLRMYDIGQKKLLAKCENKNDLFETRLVSKRPRAHLAV</sequence>
<evidence type="ECO:0000313" key="10">
    <source>
        <dbReference type="Proteomes" id="UP000005237"/>
    </source>
</evidence>
<dbReference type="Proteomes" id="UP000005237">
    <property type="component" value="Unassembled WGS sequence"/>
</dbReference>
<dbReference type="GO" id="GO:0003676">
    <property type="term" value="F:nucleic acid binding"/>
    <property type="evidence" value="ECO:0007669"/>
    <property type="project" value="InterPro"/>
</dbReference>
<dbReference type="InterPro" id="IPR050358">
    <property type="entry name" value="RSE1/DDB1/CFT1"/>
</dbReference>
<evidence type="ECO:0000256" key="6">
    <source>
        <dbReference type="ARBA" id="ARBA00038266"/>
    </source>
</evidence>
<dbReference type="SUPFAM" id="SSF50978">
    <property type="entry name" value="WD40 repeat-like"/>
    <property type="match status" value="1"/>
</dbReference>
<protein>
    <submittedName>
        <fullName evidence="9">MMS1_N domain-containing protein</fullName>
    </submittedName>
</protein>
<dbReference type="InterPro" id="IPR036322">
    <property type="entry name" value="WD40_repeat_dom_sf"/>
</dbReference>
<dbReference type="GO" id="GO:0005681">
    <property type="term" value="C:spliceosomal complex"/>
    <property type="evidence" value="ECO:0007669"/>
    <property type="project" value="UniProtKB-KW"/>
</dbReference>
<dbReference type="PANTHER" id="PTHR10644">
    <property type="entry name" value="DNA REPAIR/RNA PROCESSING CPSF FAMILY"/>
    <property type="match status" value="1"/>
</dbReference>
<feature type="domain" description="RSE1/DDB1/CPSF1 C-terminal" evidence="7">
    <location>
        <begin position="544"/>
        <end position="683"/>
    </location>
</feature>
<evidence type="ECO:0000313" key="9">
    <source>
        <dbReference type="EnsemblMetazoa" id="CJA09523a.1"/>
    </source>
</evidence>
<evidence type="ECO:0000256" key="4">
    <source>
        <dbReference type="ARBA" id="ARBA00023187"/>
    </source>
</evidence>
<reference evidence="10" key="1">
    <citation type="submission" date="2010-08" db="EMBL/GenBank/DDBJ databases">
        <authorList>
            <consortium name="Caenorhabditis japonica Sequencing Consortium"/>
            <person name="Wilson R.K."/>
        </authorList>
    </citation>
    <scope>NUCLEOTIDE SEQUENCE [LARGE SCALE GENOMIC DNA]</scope>
    <source>
        <strain evidence="10">DF5081</strain>
    </source>
</reference>
<proteinExistence type="inferred from homology"/>
<dbReference type="InterPro" id="IPR058543">
    <property type="entry name" value="Beta-prop_RSE1/DDB1/CPSF1_2nd"/>
</dbReference>
<reference evidence="9" key="2">
    <citation type="submission" date="2022-06" db="UniProtKB">
        <authorList>
            <consortium name="EnsemblMetazoa"/>
        </authorList>
    </citation>
    <scope>IDENTIFICATION</scope>
    <source>
        <strain evidence="9">DF5081</strain>
    </source>
</reference>
<dbReference type="Gene3D" id="2.130.10.10">
    <property type="entry name" value="YVTN repeat-like/Quinoprotein amine dehydrogenase"/>
    <property type="match status" value="2"/>
</dbReference>
<evidence type="ECO:0000259" key="7">
    <source>
        <dbReference type="Pfam" id="PF03178"/>
    </source>
</evidence>
<feature type="domain" description="RSE1/DDB1/CPSF1 second beta-propeller" evidence="8">
    <location>
        <begin position="131"/>
        <end position="445"/>
    </location>
</feature>
<evidence type="ECO:0000256" key="3">
    <source>
        <dbReference type="ARBA" id="ARBA00022728"/>
    </source>
</evidence>